<dbReference type="InterPro" id="IPR025857">
    <property type="entry name" value="MacB_PCD"/>
</dbReference>
<dbReference type="InterPro" id="IPR051447">
    <property type="entry name" value="Lipoprotein-release_system"/>
</dbReference>
<evidence type="ECO:0000313" key="11">
    <source>
        <dbReference type="Proteomes" id="UP000587760"/>
    </source>
</evidence>
<dbReference type="GO" id="GO:0044874">
    <property type="term" value="P:lipoprotein localization to outer membrane"/>
    <property type="evidence" value="ECO:0007669"/>
    <property type="project" value="TreeGrafter"/>
</dbReference>
<feature type="transmembrane region" description="Helical" evidence="7">
    <location>
        <begin position="294"/>
        <end position="318"/>
    </location>
</feature>
<dbReference type="GO" id="GO:0098797">
    <property type="term" value="C:plasma membrane protein complex"/>
    <property type="evidence" value="ECO:0007669"/>
    <property type="project" value="TreeGrafter"/>
</dbReference>
<evidence type="ECO:0000313" key="10">
    <source>
        <dbReference type="EMBL" id="MBB6480734.1"/>
    </source>
</evidence>
<evidence type="ECO:0000256" key="3">
    <source>
        <dbReference type="ARBA" id="ARBA00022475"/>
    </source>
</evidence>
<evidence type="ECO:0000259" key="8">
    <source>
        <dbReference type="Pfam" id="PF02687"/>
    </source>
</evidence>
<feature type="transmembrane region" description="Helical" evidence="7">
    <location>
        <begin position="339"/>
        <end position="362"/>
    </location>
</feature>
<feature type="transmembrane region" description="Helical" evidence="7">
    <location>
        <begin position="396"/>
        <end position="415"/>
    </location>
</feature>
<reference evidence="10 11" key="1">
    <citation type="submission" date="2020-08" db="EMBL/GenBank/DDBJ databases">
        <title>Genomic Encyclopedia of Type Strains, Phase IV (KMG-IV): sequencing the most valuable type-strain genomes for metagenomic binning, comparative biology and taxonomic classification.</title>
        <authorList>
            <person name="Goeker M."/>
        </authorList>
    </citation>
    <scope>NUCLEOTIDE SEQUENCE [LARGE SCALE GENOMIC DNA]</scope>
    <source>
        <strain evidence="10 11">DSM 2461</strain>
    </source>
</reference>
<accession>A0A841R6B2</accession>
<feature type="transmembrane region" description="Helical" evidence="7">
    <location>
        <begin position="18"/>
        <end position="43"/>
    </location>
</feature>
<evidence type="ECO:0000259" key="9">
    <source>
        <dbReference type="Pfam" id="PF12704"/>
    </source>
</evidence>
<proteinExistence type="inferred from homology"/>
<comment type="similarity">
    <text evidence="2">Belongs to the ABC-4 integral membrane protein family. LolC/E subfamily.</text>
</comment>
<feature type="domain" description="MacB-like periplasmic core" evidence="9">
    <location>
        <begin position="19"/>
        <end position="240"/>
    </location>
</feature>
<evidence type="ECO:0000256" key="6">
    <source>
        <dbReference type="ARBA" id="ARBA00023136"/>
    </source>
</evidence>
<dbReference type="Proteomes" id="UP000587760">
    <property type="component" value="Unassembled WGS sequence"/>
</dbReference>
<evidence type="ECO:0000256" key="2">
    <source>
        <dbReference type="ARBA" id="ARBA00005236"/>
    </source>
</evidence>
<comment type="caution">
    <text evidence="10">The sequence shown here is derived from an EMBL/GenBank/DDBJ whole genome shotgun (WGS) entry which is preliminary data.</text>
</comment>
<comment type="subcellular location">
    <subcellularLocation>
        <location evidence="1">Cell membrane</location>
        <topology evidence="1">Multi-pass membrane protein</topology>
    </subcellularLocation>
</comment>
<keyword evidence="4 7" id="KW-0812">Transmembrane</keyword>
<keyword evidence="3" id="KW-1003">Cell membrane</keyword>
<evidence type="ECO:0000256" key="7">
    <source>
        <dbReference type="SAM" id="Phobius"/>
    </source>
</evidence>
<dbReference type="PANTHER" id="PTHR30489">
    <property type="entry name" value="LIPOPROTEIN-RELEASING SYSTEM TRANSMEMBRANE PROTEIN LOLE"/>
    <property type="match status" value="1"/>
</dbReference>
<evidence type="ECO:0000256" key="4">
    <source>
        <dbReference type="ARBA" id="ARBA00022692"/>
    </source>
</evidence>
<organism evidence="10 11">
    <name type="scientific">Spirochaeta isovalerica</name>
    <dbReference type="NCBI Taxonomy" id="150"/>
    <lineage>
        <taxon>Bacteria</taxon>
        <taxon>Pseudomonadati</taxon>
        <taxon>Spirochaetota</taxon>
        <taxon>Spirochaetia</taxon>
        <taxon>Spirochaetales</taxon>
        <taxon>Spirochaetaceae</taxon>
        <taxon>Spirochaeta</taxon>
    </lineage>
</organism>
<dbReference type="EMBL" id="JACHGJ010000004">
    <property type="protein sequence ID" value="MBB6480734.1"/>
    <property type="molecule type" value="Genomic_DNA"/>
</dbReference>
<protein>
    <submittedName>
        <fullName evidence="10">ABC-type lipoprotein release transport system permease subunit</fullName>
    </submittedName>
</protein>
<dbReference type="AlphaFoldDB" id="A0A841R6B2"/>
<dbReference type="PANTHER" id="PTHR30489:SF0">
    <property type="entry name" value="LIPOPROTEIN-RELEASING SYSTEM TRANSMEMBRANE PROTEIN LOLE"/>
    <property type="match status" value="1"/>
</dbReference>
<name>A0A841R6B2_9SPIO</name>
<keyword evidence="6 7" id="KW-0472">Membrane</keyword>
<feature type="domain" description="ABC3 transporter permease C-terminal" evidence="8">
    <location>
        <begin position="300"/>
        <end position="425"/>
    </location>
</feature>
<keyword evidence="11" id="KW-1185">Reference proteome</keyword>
<gene>
    <name evidence="10" type="ORF">HNR50_002407</name>
</gene>
<keyword evidence="5 7" id="KW-1133">Transmembrane helix</keyword>
<dbReference type="RefSeq" id="WP_184746997.1">
    <property type="nucleotide sequence ID" value="NZ_JACHGJ010000004.1"/>
</dbReference>
<evidence type="ECO:0000256" key="1">
    <source>
        <dbReference type="ARBA" id="ARBA00004651"/>
    </source>
</evidence>
<sequence>MTVLFFALRNVALQWKRYLLMFIAILLGFSLMTLVHSISFGALETVKGKAARYFSGHVSITGYEKRKSGQALVNAEEVEAYIRESSLPITGISPRTIYYKKDASLFFGGQSVVQRRLIGIDFDGEKDVLSSLEFKEGSLEQMLEYNGQGVFISEAAADILGARVGDGVQLALTTDSGQYNTATLIVQGIFSETGLFGYVAYMNRADLNHLLVREDDYATDLAIYTKSGVNDSAFVDDLTDYLSASFEVLPRMYSKGQLSEELSQYDWNLGPVLAPLTLNAHLDEITTIMDAVTLVAWLVQVLFMLILMVGILNTYRVLVYERTKEIGTLRAMGMTRNEVRAMFLYEAFFLDIAASAGGFVLYYLLKKLFGVINISMLPGAGLFTEQGHMVPRIDPAMALITVLLMLLAVLLAAAGPADRASKLSPVEAFRVDN</sequence>
<dbReference type="Pfam" id="PF12704">
    <property type="entry name" value="MacB_PCD"/>
    <property type="match status" value="1"/>
</dbReference>
<dbReference type="InterPro" id="IPR003838">
    <property type="entry name" value="ABC3_permease_C"/>
</dbReference>
<dbReference type="Pfam" id="PF02687">
    <property type="entry name" value="FtsX"/>
    <property type="match status" value="1"/>
</dbReference>
<evidence type="ECO:0000256" key="5">
    <source>
        <dbReference type="ARBA" id="ARBA00022989"/>
    </source>
</evidence>
<keyword evidence="10" id="KW-0449">Lipoprotein</keyword>